<comment type="caution">
    <text evidence="3">The sequence shown here is derived from an EMBL/GenBank/DDBJ whole genome shotgun (WGS) entry which is preliminary data.</text>
</comment>
<dbReference type="EMBL" id="JADCNL010000012">
    <property type="protein sequence ID" value="KAG0457972.1"/>
    <property type="molecule type" value="Genomic_DNA"/>
</dbReference>
<dbReference type="PANTHER" id="PTHR33130:SF43">
    <property type="entry name" value="OS01G0688600 PROTEIN"/>
    <property type="match status" value="1"/>
</dbReference>
<dbReference type="Proteomes" id="UP000636800">
    <property type="component" value="Chromosome 12"/>
</dbReference>
<feature type="region of interest" description="Disordered" evidence="1">
    <location>
        <begin position="133"/>
        <end position="154"/>
    </location>
</feature>
<feature type="region of interest" description="Disordered" evidence="1">
    <location>
        <begin position="72"/>
        <end position="116"/>
    </location>
</feature>
<evidence type="ECO:0000313" key="2">
    <source>
        <dbReference type="EMBL" id="KAG0457972.1"/>
    </source>
</evidence>
<gene>
    <name evidence="3" type="ORF">HPP92_022841</name>
    <name evidence="2" type="ORF">HPP92_023129</name>
</gene>
<name>A0A835UFT0_VANPL</name>
<dbReference type="InterPro" id="IPR012438">
    <property type="entry name" value="DUF1639"/>
</dbReference>
<dbReference type="PANTHER" id="PTHR33130">
    <property type="entry name" value="PUTATIVE (DUF1639)-RELATED"/>
    <property type="match status" value="1"/>
</dbReference>
<evidence type="ECO:0000313" key="3">
    <source>
        <dbReference type="EMBL" id="KAG0459713.1"/>
    </source>
</evidence>
<feature type="region of interest" description="Disordered" evidence="1">
    <location>
        <begin position="1"/>
        <end position="37"/>
    </location>
</feature>
<evidence type="ECO:0000313" key="4">
    <source>
        <dbReference type="Proteomes" id="UP000636800"/>
    </source>
</evidence>
<dbReference type="AlphaFoldDB" id="A0A835UFT0"/>
<reference evidence="4 5" key="1">
    <citation type="journal article" date="2020" name="Nat. Food">
        <title>A phased Vanilla planifolia genome enables genetic improvement of flavour and production.</title>
        <authorList>
            <person name="Hasing T."/>
            <person name="Tang H."/>
            <person name="Brym M."/>
            <person name="Khazi F."/>
            <person name="Huang T."/>
            <person name="Chambers A.H."/>
        </authorList>
    </citation>
    <scope>NUCLEOTIDE SEQUENCE [LARGE SCALE GENOMIC DNA]</scope>
    <source>
        <tissue evidence="3">Leaf</tissue>
    </source>
</reference>
<dbReference type="Proteomes" id="UP000639772">
    <property type="component" value="Chromosome 12"/>
</dbReference>
<feature type="compositionally biased region" description="Basic and acidic residues" evidence="1">
    <location>
        <begin position="91"/>
        <end position="102"/>
    </location>
</feature>
<organism evidence="3 5">
    <name type="scientific">Vanilla planifolia</name>
    <name type="common">Vanilla</name>
    <dbReference type="NCBI Taxonomy" id="51239"/>
    <lineage>
        <taxon>Eukaryota</taxon>
        <taxon>Viridiplantae</taxon>
        <taxon>Streptophyta</taxon>
        <taxon>Embryophyta</taxon>
        <taxon>Tracheophyta</taxon>
        <taxon>Spermatophyta</taxon>
        <taxon>Magnoliopsida</taxon>
        <taxon>Liliopsida</taxon>
        <taxon>Asparagales</taxon>
        <taxon>Orchidaceae</taxon>
        <taxon>Vanilloideae</taxon>
        <taxon>Vanilleae</taxon>
        <taxon>Vanilla</taxon>
    </lineage>
</organism>
<sequence length="212" mass="23575">MVISAGEDGSQRKISTGLAEKTMNFPPSRRSTPQSRLHNFSFPTLSWGNQKLLRCVNLSGGSMDEEIHLGIRLSSSDPNAPPLTRILPQKRRSEEDDGKESNRPSGTSASRPWNLRSRRAACNAPAEIGPCRNSSFSTSLSPSPSHSPLQKEKSSCEAIIESKFEGLEMIERRKFSVALSREEIEADFLAVKGAKPPRRPKKRAKYLQRQID</sequence>
<dbReference type="EMBL" id="JADCNM010000012">
    <property type="protein sequence ID" value="KAG0459713.1"/>
    <property type="molecule type" value="Genomic_DNA"/>
</dbReference>
<proteinExistence type="predicted"/>
<keyword evidence="4" id="KW-1185">Reference proteome</keyword>
<protein>
    <submittedName>
        <fullName evidence="3">Uncharacterized protein</fullName>
    </submittedName>
</protein>
<dbReference type="OrthoDB" id="769821at2759"/>
<feature type="compositionally biased region" description="Low complexity" evidence="1">
    <location>
        <begin position="134"/>
        <end position="148"/>
    </location>
</feature>
<evidence type="ECO:0000256" key="1">
    <source>
        <dbReference type="SAM" id="MobiDB-lite"/>
    </source>
</evidence>
<dbReference type="Pfam" id="PF07797">
    <property type="entry name" value="DUF1639"/>
    <property type="match status" value="1"/>
</dbReference>
<accession>A0A835UFT0</accession>
<evidence type="ECO:0000313" key="5">
    <source>
        <dbReference type="Proteomes" id="UP000639772"/>
    </source>
</evidence>